<dbReference type="OrthoDB" id="3269403at2759"/>
<feature type="coiled-coil region" evidence="1">
    <location>
        <begin position="129"/>
        <end position="196"/>
    </location>
</feature>
<proteinExistence type="predicted"/>
<comment type="caution">
    <text evidence="2">The sequence shown here is derived from an EMBL/GenBank/DDBJ whole genome shotgun (WGS) entry which is preliminary data.</text>
</comment>
<gene>
    <name evidence="2" type="ORF">JVT61DRAFT_3418</name>
</gene>
<dbReference type="Proteomes" id="UP000683000">
    <property type="component" value="Unassembled WGS sequence"/>
</dbReference>
<evidence type="ECO:0000313" key="2">
    <source>
        <dbReference type="EMBL" id="KAG6375206.1"/>
    </source>
</evidence>
<organism evidence="2 3">
    <name type="scientific">Boletus reticuloceps</name>
    <dbReference type="NCBI Taxonomy" id="495285"/>
    <lineage>
        <taxon>Eukaryota</taxon>
        <taxon>Fungi</taxon>
        <taxon>Dikarya</taxon>
        <taxon>Basidiomycota</taxon>
        <taxon>Agaricomycotina</taxon>
        <taxon>Agaricomycetes</taxon>
        <taxon>Agaricomycetidae</taxon>
        <taxon>Boletales</taxon>
        <taxon>Boletineae</taxon>
        <taxon>Boletaceae</taxon>
        <taxon>Boletoideae</taxon>
        <taxon>Boletus</taxon>
    </lineage>
</organism>
<evidence type="ECO:0000313" key="3">
    <source>
        <dbReference type="Proteomes" id="UP000683000"/>
    </source>
</evidence>
<keyword evidence="1" id="KW-0175">Coiled coil</keyword>
<keyword evidence="3" id="KW-1185">Reference proteome</keyword>
<accession>A0A8I2YNF7</accession>
<evidence type="ECO:0000256" key="1">
    <source>
        <dbReference type="SAM" id="Coils"/>
    </source>
</evidence>
<dbReference type="AlphaFoldDB" id="A0A8I2YNF7"/>
<protein>
    <submittedName>
        <fullName evidence="2">Uncharacterized protein</fullName>
    </submittedName>
</protein>
<dbReference type="EMBL" id="JAGFBS010000015">
    <property type="protein sequence ID" value="KAG6375206.1"/>
    <property type="molecule type" value="Genomic_DNA"/>
</dbReference>
<reference evidence="2" key="1">
    <citation type="submission" date="2021-03" db="EMBL/GenBank/DDBJ databases">
        <title>Evolutionary innovations through gain and loss of genes in the ectomycorrhizal Boletales.</title>
        <authorList>
            <person name="Wu G."/>
            <person name="Miyauchi S."/>
            <person name="Morin E."/>
            <person name="Yang Z.-L."/>
            <person name="Xu J."/>
            <person name="Martin F.M."/>
        </authorList>
    </citation>
    <scope>NUCLEOTIDE SEQUENCE</scope>
    <source>
        <strain evidence="2">BR01</strain>
    </source>
</reference>
<name>A0A8I2YNF7_9AGAM</name>
<sequence length="253" mass="28222">MDTTSHQVPVPAVVAQNEGINCQFGVATSGQQLANDATSEGGTTALVTGMLAASNKRSSDDDAVEGGATAVAGGLTTANECLTSGNTMEGETPVVAASKHRFWEVDFSQSLRSELHERDNLVQQLHLELQKQGQMLRMEENEMQLLREAMEAQKAQVQYEHELANQAYASKWKRMHNQFEKQIQAQRNNLEQFSHTNLANALQERDRDIEMKTIEMERCLQDEVGKLSQAIMKKKGSLPAWSSDMLVMEYSRF</sequence>